<proteinExistence type="predicted"/>
<organism evidence="3 4">
    <name type="scientific">OM182 bacterium MED-G28</name>
    <dbReference type="NCBI Taxonomy" id="1986256"/>
    <lineage>
        <taxon>Bacteria</taxon>
        <taxon>Pseudomonadati</taxon>
        <taxon>Pseudomonadota</taxon>
        <taxon>Gammaproteobacteria</taxon>
        <taxon>OMG group</taxon>
        <taxon>OM182 clade</taxon>
    </lineage>
</organism>
<dbReference type="InterPro" id="IPR050229">
    <property type="entry name" value="GlpE_sulfurtransferase"/>
</dbReference>
<keyword evidence="1" id="KW-0812">Transmembrane</keyword>
<dbReference type="InterPro" id="IPR001763">
    <property type="entry name" value="Rhodanese-like_dom"/>
</dbReference>
<dbReference type="PROSITE" id="PS50206">
    <property type="entry name" value="RHODANESE_3"/>
    <property type="match status" value="1"/>
</dbReference>
<dbReference type="AlphaFoldDB" id="A0A2A5WB21"/>
<feature type="domain" description="Rhodanese" evidence="2">
    <location>
        <begin position="47"/>
        <end position="137"/>
    </location>
</feature>
<protein>
    <submittedName>
        <fullName evidence="3">Sulfurtransferase</fullName>
    </submittedName>
</protein>
<dbReference type="SUPFAM" id="SSF52821">
    <property type="entry name" value="Rhodanese/Cell cycle control phosphatase"/>
    <property type="match status" value="1"/>
</dbReference>
<dbReference type="Gene3D" id="3.40.250.10">
    <property type="entry name" value="Rhodanese-like domain"/>
    <property type="match status" value="1"/>
</dbReference>
<comment type="caution">
    <text evidence="3">The sequence shown here is derived from an EMBL/GenBank/DDBJ whole genome shotgun (WGS) entry which is preliminary data.</text>
</comment>
<dbReference type="Proteomes" id="UP000219329">
    <property type="component" value="Unassembled WGS sequence"/>
</dbReference>
<evidence type="ECO:0000313" key="4">
    <source>
        <dbReference type="Proteomes" id="UP000219329"/>
    </source>
</evidence>
<evidence type="ECO:0000256" key="1">
    <source>
        <dbReference type="SAM" id="Phobius"/>
    </source>
</evidence>
<name>A0A2A5WB21_9GAMM</name>
<keyword evidence="1" id="KW-0472">Membrane</keyword>
<reference evidence="3 4" key="1">
    <citation type="submission" date="2017-08" db="EMBL/GenBank/DDBJ databases">
        <title>Fine stratification of microbial communities through a metagenomic profile of the photic zone.</title>
        <authorList>
            <person name="Haro-Moreno J.M."/>
            <person name="Lopez-Perez M."/>
            <person name="De La Torre J."/>
            <person name="Picazo A."/>
            <person name="Camacho A."/>
            <person name="Rodriguez-Valera F."/>
        </authorList>
    </citation>
    <scope>NUCLEOTIDE SEQUENCE [LARGE SCALE GENOMIC DNA]</scope>
    <source>
        <strain evidence="3">MED-G28</strain>
    </source>
</reference>
<dbReference type="PANTHER" id="PTHR43031">
    <property type="entry name" value="FAD-DEPENDENT OXIDOREDUCTASE"/>
    <property type="match status" value="1"/>
</dbReference>
<gene>
    <name evidence="3" type="ORF">CNF02_08060</name>
</gene>
<dbReference type="InterPro" id="IPR036873">
    <property type="entry name" value="Rhodanese-like_dom_sf"/>
</dbReference>
<sequence length="138" mass="15274">MAQFLEFIGNHLLLSAMWVITLGAIMIYHQRTGASSVGPQKAVMLINRQGAVVVDVREKKEFDTGHIVDSINIPLAKLKQRLSELRKHKEKPVVVVCKLGQHSGDAAKTLQESGYAEVFRLSGGLTEWKAQSLPLVQK</sequence>
<feature type="transmembrane region" description="Helical" evidence="1">
    <location>
        <begin position="12"/>
        <end position="29"/>
    </location>
</feature>
<evidence type="ECO:0000259" key="2">
    <source>
        <dbReference type="PROSITE" id="PS50206"/>
    </source>
</evidence>
<keyword evidence="3" id="KW-0808">Transferase</keyword>
<dbReference type="PANTHER" id="PTHR43031:SF18">
    <property type="entry name" value="RHODANESE-RELATED SULFURTRANSFERASES"/>
    <property type="match status" value="1"/>
</dbReference>
<evidence type="ECO:0000313" key="3">
    <source>
        <dbReference type="EMBL" id="PDH33670.1"/>
    </source>
</evidence>
<dbReference type="SMART" id="SM00450">
    <property type="entry name" value="RHOD"/>
    <property type="match status" value="1"/>
</dbReference>
<dbReference type="Pfam" id="PF00581">
    <property type="entry name" value="Rhodanese"/>
    <property type="match status" value="1"/>
</dbReference>
<dbReference type="CDD" id="cd00158">
    <property type="entry name" value="RHOD"/>
    <property type="match status" value="1"/>
</dbReference>
<dbReference type="EMBL" id="NTJZ01000007">
    <property type="protein sequence ID" value="PDH33670.1"/>
    <property type="molecule type" value="Genomic_DNA"/>
</dbReference>
<accession>A0A2A5WB21</accession>
<dbReference type="GO" id="GO:0016740">
    <property type="term" value="F:transferase activity"/>
    <property type="evidence" value="ECO:0007669"/>
    <property type="project" value="UniProtKB-KW"/>
</dbReference>
<keyword evidence="1" id="KW-1133">Transmembrane helix</keyword>